<sequence>MAENTKRAAALFDLDGTLTNPFTGISNGIRHAMQKMGRAAPDDDAIRSHIGPPLQVTFAAFLETDDEARIWEAVGHYRERYQEVGKFENELIPGIKDALIHCVDAGYFLSVATSKMESYSRDIIVHFGLSEYFHAIHGSAPDGTNSNKAHLIRHILSNEPIDPSKAVMIGDRLHDIAGGKANGVPTIGVLWGFGDRTELEEAGAVSVVEKPSELASAIDRVLEVEPAA</sequence>
<dbReference type="InterPro" id="IPR023198">
    <property type="entry name" value="PGP-like_dom2"/>
</dbReference>
<gene>
    <name evidence="1" type="ORF">ACFPOD_12110</name>
</gene>
<dbReference type="InterPro" id="IPR041492">
    <property type="entry name" value="HAD_2"/>
</dbReference>
<evidence type="ECO:0000313" key="2">
    <source>
        <dbReference type="Proteomes" id="UP001596107"/>
    </source>
</evidence>
<dbReference type="Gene3D" id="1.10.150.240">
    <property type="entry name" value="Putative phosphatase, domain 2"/>
    <property type="match status" value="1"/>
</dbReference>
<dbReference type="RefSeq" id="WP_223020885.1">
    <property type="nucleotide sequence ID" value="NZ_CP078143.1"/>
</dbReference>
<dbReference type="Gene3D" id="3.40.50.1000">
    <property type="entry name" value="HAD superfamily/HAD-like"/>
    <property type="match status" value="1"/>
</dbReference>
<dbReference type="InterPro" id="IPR023214">
    <property type="entry name" value="HAD_sf"/>
</dbReference>
<comment type="caution">
    <text evidence="1">The sequence shown here is derived from an EMBL/GenBank/DDBJ whole genome shotgun (WGS) entry which is preliminary data.</text>
</comment>
<dbReference type="PANTHER" id="PTHR43434:SF20">
    <property type="entry name" value="5'-NUCLEOTIDASE"/>
    <property type="match status" value="1"/>
</dbReference>
<reference evidence="2" key="1">
    <citation type="journal article" date="2019" name="Int. J. Syst. Evol. Microbiol.">
        <title>The Global Catalogue of Microorganisms (GCM) 10K type strain sequencing project: providing services to taxonomists for standard genome sequencing and annotation.</title>
        <authorList>
            <consortium name="The Broad Institute Genomics Platform"/>
            <consortium name="The Broad Institute Genome Sequencing Center for Infectious Disease"/>
            <person name="Wu L."/>
            <person name="Ma J."/>
        </authorList>
    </citation>
    <scope>NUCLEOTIDE SEQUENCE [LARGE SCALE GENOMIC DNA]</scope>
    <source>
        <strain evidence="2">JCM 3366</strain>
    </source>
</reference>
<dbReference type="Pfam" id="PF13419">
    <property type="entry name" value="HAD_2"/>
    <property type="match status" value="1"/>
</dbReference>
<dbReference type="Proteomes" id="UP001596107">
    <property type="component" value="Unassembled WGS sequence"/>
</dbReference>
<dbReference type="InterPro" id="IPR050155">
    <property type="entry name" value="HAD-like_hydrolase_sf"/>
</dbReference>
<dbReference type="SUPFAM" id="SSF56784">
    <property type="entry name" value="HAD-like"/>
    <property type="match status" value="1"/>
</dbReference>
<dbReference type="EMBL" id="JBHSNB010000002">
    <property type="protein sequence ID" value="MFC5585856.1"/>
    <property type="molecule type" value="Genomic_DNA"/>
</dbReference>
<protein>
    <submittedName>
        <fullName evidence="1">HAD hydrolase-like protein</fullName>
    </submittedName>
</protein>
<keyword evidence="2" id="KW-1185">Reference proteome</keyword>
<proteinExistence type="predicted"/>
<organism evidence="1 2">
    <name type="scientific">Nitratireductor kimnyeongensis</name>
    <dbReference type="NCBI Taxonomy" id="430679"/>
    <lineage>
        <taxon>Bacteria</taxon>
        <taxon>Pseudomonadati</taxon>
        <taxon>Pseudomonadota</taxon>
        <taxon>Alphaproteobacteria</taxon>
        <taxon>Hyphomicrobiales</taxon>
        <taxon>Phyllobacteriaceae</taxon>
        <taxon>Nitratireductor</taxon>
    </lineage>
</organism>
<dbReference type="PANTHER" id="PTHR43434">
    <property type="entry name" value="PHOSPHOGLYCOLATE PHOSPHATASE"/>
    <property type="match status" value="1"/>
</dbReference>
<name>A0ABW0T962_9HYPH</name>
<accession>A0ABW0T962</accession>
<dbReference type="InterPro" id="IPR036412">
    <property type="entry name" value="HAD-like_sf"/>
</dbReference>
<evidence type="ECO:0000313" key="1">
    <source>
        <dbReference type="EMBL" id="MFC5585856.1"/>
    </source>
</evidence>